<gene>
    <name evidence="5" type="primary">LOC116198460</name>
    <name evidence="2" type="ORF">CDL15_Pgr017349</name>
</gene>
<feature type="compositionally biased region" description="Low complexity" evidence="1">
    <location>
        <begin position="24"/>
        <end position="43"/>
    </location>
</feature>
<dbReference type="GeneID" id="116198460"/>
<evidence type="ECO:0000313" key="4">
    <source>
        <dbReference type="Proteomes" id="UP000515151"/>
    </source>
</evidence>
<keyword evidence="4" id="KW-1185">Reference proteome</keyword>
<reference evidence="4" key="3">
    <citation type="journal article" date="2020" name="Plant Biotechnol. J.">
        <title>The pomegranate (Punica granatum L.) draft genome dissects genetic divergence between soft- and hard-seeded cultivars.</title>
        <authorList>
            <person name="Luo X."/>
            <person name="Li H."/>
            <person name="Wu Z."/>
            <person name="Yao W."/>
            <person name="Zhao P."/>
            <person name="Cao D."/>
            <person name="Yu H."/>
            <person name="Li K."/>
            <person name="Poudel K."/>
            <person name="Zhao D."/>
            <person name="Zhang F."/>
            <person name="Xia X."/>
            <person name="Chen L."/>
            <person name="Wang Q."/>
            <person name="Jing D."/>
            <person name="Cao S."/>
        </authorList>
    </citation>
    <scope>NUCLEOTIDE SEQUENCE [LARGE SCALE GENOMIC DNA]</scope>
</reference>
<dbReference type="PANTHER" id="PTHR31579:SF34">
    <property type="entry name" value="T14N5.3 PROTEIN"/>
    <property type="match status" value="1"/>
</dbReference>
<evidence type="ECO:0000313" key="2">
    <source>
        <dbReference type="EMBL" id="OWM91431.1"/>
    </source>
</evidence>
<evidence type="ECO:0000256" key="1">
    <source>
        <dbReference type="SAM" id="MobiDB-lite"/>
    </source>
</evidence>
<organism evidence="2 3">
    <name type="scientific">Punica granatum</name>
    <name type="common">Pomegranate</name>
    <dbReference type="NCBI Taxonomy" id="22663"/>
    <lineage>
        <taxon>Eukaryota</taxon>
        <taxon>Viridiplantae</taxon>
        <taxon>Streptophyta</taxon>
        <taxon>Embryophyta</taxon>
        <taxon>Tracheophyta</taxon>
        <taxon>Spermatophyta</taxon>
        <taxon>Magnoliopsida</taxon>
        <taxon>eudicotyledons</taxon>
        <taxon>Gunneridae</taxon>
        <taxon>Pentapetalae</taxon>
        <taxon>rosids</taxon>
        <taxon>malvids</taxon>
        <taxon>Myrtales</taxon>
        <taxon>Lythraceae</taxon>
        <taxon>Punica</taxon>
    </lineage>
</organism>
<dbReference type="Proteomes" id="UP000515151">
    <property type="component" value="Chromosome 3"/>
</dbReference>
<dbReference type="OrthoDB" id="691424at2759"/>
<dbReference type="RefSeq" id="XP_031384469.1">
    <property type="nucleotide sequence ID" value="XM_031528609.1"/>
</dbReference>
<feature type="region of interest" description="Disordered" evidence="1">
    <location>
        <begin position="24"/>
        <end position="52"/>
    </location>
</feature>
<reference evidence="5" key="4">
    <citation type="submission" date="2025-04" db="UniProtKB">
        <authorList>
            <consortium name="RefSeq"/>
        </authorList>
    </citation>
    <scope>IDENTIFICATION</scope>
    <source>
        <tissue evidence="5">Leaf</tissue>
    </source>
</reference>
<dbReference type="PANTHER" id="PTHR31579">
    <property type="entry name" value="OS03G0796600 PROTEIN"/>
    <property type="match status" value="1"/>
</dbReference>
<dbReference type="InterPro" id="IPR006502">
    <property type="entry name" value="PDDEXK-like"/>
</dbReference>
<protein>
    <submittedName>
        <fullName evidence="5">Uncharacterized protein LOC116198460</fullName>
    </submittedName>
</protein>
<sequence length="304" mass="33380">MEGACFEDDERLIQMVQDFIESDSSSSLSSSANSNGSFFPSSSSDDHDGGHRSKYSALRDILERAETGAEAEVLASVMKLMRRRTRRKGLSCRDHASTSTALKKWLVLGLQMDGYLASLCQTSWVTSLGCPGGDYEYIDVLIPEGRNEREHSCRLIVDIDFKSQFEVARPTRTYEVLTDILPAVFVGTESKLNGVISILCSAAKQSLRDRGLHVPPWRTAVYMQSKWLSPVSCSRSLPGVATPPATYFVEDDNDSKAMKSKMMWAGRPPLPPSKGAVGVKGKRGELRNGSALSSQFSNMSINCC</sequence>
<reference evidence="2" key="2">
    <citation type="submission" date="2017-06" db="EMBL/GenBank/DDBJ databases">
        <title>The pomegranate genome and the genomics of punicalagin biosynthesis.</title>
        <authorList>
            <person name="Xu C."/>
        </authorList>
    </citation>
    <scope>NUCLEOTIDE SEQUENCE [LARGE SCALE GENOMIC DNA]</scope>
    <source>
        <tissue evidence="2">Fresh leaf</tissue>
    </source>
</reference>
<proteinExistence type="predicted"/>
<dbReference type="NCBIfam" id="TIGR01615">
    <property type="entry name" value="A_thal_3542"/>
    <property type="match status" value="1"/>
</dbReference>
<name>A0A218Y3N3_PUNGR</name>
<dbReference type="EMBL" id="MTKT01000281">
    <property type="protein sequence ID" value="OWM91431.1"/>
    <property type="molecule type" value="Genomic_DNA"/>
</dbReference>
<dbReference type="AlphaFoldDB" id="A0A218Y3N3"/>
<accession>A0A218Y3N3</accession>
<evidence type="ECO:0000313" key="3">
    <source>
        <dbReference type="Proteomes" id="UP000197138"/>
    </source>
</evidence>
<evidence type="ECO:0000313" key="5">
    <source>
        <dbReference type="RefSeq" id="XP_031384469.1"/>
    </source>
</evidence>
<dbReference type="Pfam" id="PF04720">
    <property type="entry name" value="PDDEXK_6"/>
    <property type="match status" value="1"/>
</dbReference>
<dbReference type="Proteomes" id="UP000197138">
    <property type="component" value="Unassembled WGS sequence"/>
</dbReference>
<reference evidence="3" key="1">
    <citation type="journal article" date="2017" name="Plant J.">
        <title>The pomegranate (Punica granatum L.) genome and the genomics of punicalagin biosynthesis.</title>
        <authorList>
            <person name="Qin G."/>
            <person name="Xu C."/>
            <person name="Ming R."/>
            <person name="Tang H."/>
            <person name="Guyot R."/>
            <person name="Kramer E.M."/>
            <person name="Hu Y."/>
            <person name="Yi X."/>
            <person name="Qi Y."/>
            <person name="Xu X."/>
            <person name="Gao Z."/>
            <person name="Pan H."/>
            <person name="Jian J."/>
            <person name="Tian Y."/>
            <person name="Yue Z."/>
            <person name="Xu Y."/>
        </authorList>
    </citation>
    <scope>NUCLEOTIDE SEQUENCE [LARGE SCALE GENOMIC DNA]</scope>
    <source>
        <strain evidence="3">cv. Dabenzi</strain>
    </source>
</reference>